<dbReference type="Gene3D" id="1.10.357.10">
    <property type="entry name" value="Tetracycline Repressor, domain 2"/>
    <property type="match status" value="1"/>
</dbReference>
<accession>A0A4Q9RBM4</accession>
<gene>
    <name evidence="6" type="ORF">DNJ96_06650</name>
</gene>
<evidence type="ECO:0000259" key="5">
    <source>
        <dbReference type="PROSITE" id="PS50977"/>
    </source>
</evidence>
<evidence type="ECO:0000313" key="6">
    <source>
        <dbReference type="EMBL" id="TBU98102.1"/>
    </source>
</evidence>
<name>A0A4Q9RBM4_9GAMM</name>
<reference evidence="6 7" key="1">
    <citation type="submission" date="2018-06" db="EMBL/GenBank/DDBJ databases">
        <title>Three novel Pseudomonas species isolated from symptomatic oak.</title>
        <authorList>
            <person name="Bueno-Gonzalez V."/>
            <person name="Brady C."/>
        </authorList>
    </citation>
    <scope>NUCLEOTIDE SEQUENCE [LARGE SCALE GENOMIC DNA]</scope>
    <source>
        <strain evidence="6 7">P17C</strain>
    </source>
</reference>
<evidence type="ECO:0000256" key="1">
    <source>
        <dbReference type="ARBA" id="ARBA00023015"/>
    </source>
</evidence>
<sequence>MILPERPSGPGRPKDPAKRQAILQAAQALFLGNGYEGSSMEAIASEAGVSKLTLYSHFKDKESLFNAAVQSICNASLPSSLFQLDDSLAATAASAALVLVRQRLQEIGLALHQLVSSPESIGLHRVMASMSTANSQLPRLFIEAGPQRLLDDLQRLFGQLSHFRLLEIEQPQRAAEHFCVLIKGIAHFYQLIGYAPALDAPQAESHVADVVALFMRAYQAAEKPA</sequence>
<evidence type="ECO:0000313" key="7">
    <source>
        <dbReference type="Proteomes" id="UP000292639"/>
    </source>
</evidence>
<feature type="domain" description="HTH tetR-type" evidence="5">
    <location>
        <begin position="16"/>
        <end position="76"/>
    </location>
</feature>
<dbReference type="PANTHER" id="PTHR30055:SF146">
    <property type="entry name" value="HTH-TYPE TRANSCRIPTIONAL DUAL REGULATOR CECR"/>
    <property type="match status" value="1"/>
</dbReference>
<dbReference type="InterPro" id="IPR001647">
    <property type="entry name" value="HTH_TetR"/>
</dbReference>
<dbReference type="Pfam" id="PF00440">
    <property type="entry name" value="TetR_N"/>
    <property type="match status" value="1"/>
</dbReference>
<dbReference type="OrthoDB" id="8535430at2"/>
<evidence type="ECO:0000256" key="3">
    <source>
        <dbReference type="ARBA" id="ARBA00023163"/>
    </source>
</evidence>
<dbReference type="EMBL" id="QJUP01000006">
    <property type="protein sequence ID" value="TBU98102.1"/>
    <property type="molecule type" value="Genomic_DNA"/>
</dbReference>
<evidence type="ECO:0000256" key="2">
    <source>
        <dbReference type="ARBA" id="ARBA00023125"/>
    </source>
</evidence>
<dbReference type="InterPro" id="IPR050109">
    <property type="entry name" value="HTH-type_TetR-like_transc_reg"/>
</dbReference>
<proteinExistence type="predicted"/>
<dbReference type="InterPro" id="IPR039536">
    <property type="entry name" value="TetR_C_Proteobacteria"/>
</dbReference>
<dbReference type="InterPro" id="IPR009057">
    <property type="entry name" value="Homeodomain-like_sf"/>
</dbReference>
<keyword evidence="2 4" id="KW-0238">DNA-binding</keyword>
<dbReference type="PANTHER" id="PTHR30055">
    <property type="entry name" value="HTH-TYPE TRANSCRIPTIONAL REGULATOR RUTR"/>
    <property type="match status" value="1"/>
</dbReference>
<comment type="caution">
    <text evidence="6">The sequence shown here is derived from an EMBL/GenBank/DDBJ whole genome shotgun (WGS) entry which is preliminary data.</text>
</comment>
<organism evidence="6 7">
    <name type="scientific">Stutzerimonas kirkiae</name>
    <dbReference type="NCBI Taxonomy" id="2211392"/>
    <lineage>
        <taxon>Bacteria</taxon>
        <taxon>Pseudomonadati</taxon>
        <taxon>Pseudomonadota</taxon>
        <taxon>Gammaproteobacteria</taxon>
        <taxon>Pseudomonadales</taxon>
        <taxon>Pseudomonadaceae</taxon>
        <taxon>Stutzerimonas</taxon>
    </lineage>
</organism>
<dbReference type="PRINTS" id="PR00455">
    <property type="entry name" value="HTHTETR"/>
</dbReference>
<dbReference type="Pfam" id="PF14246">
    <property type="entry name" value="TetR_C_7"/>
    <property type="match status" value="1"/>
</dbReference>
<keyword evidence="3" id="KW-0804">Transcription</keyword>
<keyword evidence="1" id="KW-0805">Transcription regulation</keyword>
<keyword evidence="7" id="KW-1185">Reference proteome</keyword>
<dbReference type="AlphaFoldDB" id="A0A4Q9RBM4"/>
<dbReference type="RefSeq" id="WP_131184542.1">
    <property type="nucleotide sequence ID" value="NZ_QJUO01000014.1"/>
</dbReference>
<dbReference type="PROSITE" id="PS50977">
    <property type="entry name" value="HTH_TETR_2"/>
    <property type="match status" value="1"/>
</dbReference>
<evidence type="ECO:0000256" key="4">
    <source>
        <dbReference type="PROSITE-ProRule" id="PRU00335"/>
    </source>
</evidence>
<protein>
    <submittedName>
        <fullName evidence="6">TetR family transcriptional regulator</fullName>
    </submittedName>
</protein>
<dbReference type="GO" id="GO:0000976">
    <property type="term" value="F:transcription cis-regulatory region binding"/>
    <property type="evidence" value="ECO:0007669"/>
    <property type="project" value="TreeGrafter"/>
</dbReference>
<dbReference type="Proteomes" id="UP000292639">
    <property type="component" value="Unassembled WGS sequence"/>
</dbReference>
<dbReference type="GO" id="GO:0003700">
    <property type="term" value="F:DNA-binding transcription factor activity"/>
    <property type="evidence" value="ECO:0007669"/>
    <property type="project" value="TreeGrafter"/>
</dbReference>
<feature type="DNA-binding region" description="H-T-H motif" evidence="4">
    <location>
        <begin position="39"/>
        <end position="58"/>
    </location>
</feature>
<dbReference type="SUPFAM" id="SSF46689">
    <property type="entry name" value="Homeodomain-like"/>
    <property type="match status" value="1"/>
</dbReference>
<dbReference type="FunFam" id="1.10.10.60:FF:000141">
    <property type="entry name" value="TetR family transcriptional regulator"/>
    <property type="match status" value="1"/>
</dbReference>